<accession>D3DKL2</accession>
<evidence type="ECO:0000256" key="3">
    <source>
        <dbReference type="ARBA" id="ARBA00021007"/>
    </source>
</evidence>
<keyword evidence="9" id="KW-1278">Translocase</keyword>
<reference evidence="11" key="1">
    <citation type="journal article" date="2010" name="Comp. Biochem. Physiol. Part D Genomics Proteomics">
        <title>Complete mitochondrial genome sequences of the three pelagic chaetognaths Sagitta nagae, Sagitta decipiens and Sagitta enflata.</title>
        <authorList>
            <person name="Miyamoto H."/>
            <person name="Machida R.J."/>
            <person name="Nishida S."/>
        </authorList>
    </citation>
    <scope>NUCLEOTIDE SEQUENCE</scope>
</reference>
<dbReference type="InterPro" id="IPR038430">
    <property type="entry name" value="NDAH_ubi_oxred_su3_sf"/>
</dbReference>
<evidence type="ECO:0000256" key="8">
    <source>
        <dbReference type="ARBA" id="ARBA00049551"/>
    </source>
</evidence>
<feature type="transmembrane region" description="Helical" evidence="9">
    <location>
        <begin position="72"/>
        <end position="96"/>
    </location>
</feature>
<evidence type="ECO:0000256" key="4">
    <source>
        <dbReference type="ARBA" id="ARBA00022448"/>
    </source>
</evidence>
<dbReference type="RefSeq" id="YP_003433770.1">
    <property type="nucleotide sequence ID" value="NC_013810.1"/>
</dbReference>
<dbReference type="GO" id="GO:0008137">
    <property type="term" value="F:NADH dehydrogenase (ubiquinone) activity"/>
    <property type="evidence" value="ECO:0007669"/>
    <property type="project" value="UniProtKB-UniRule"/>
</dbReference>
<dbReference type="GO" id="GO:0031966">
    <property type="term" value="C:mitochondrial membrane"/>
    <property type="evidence" value="ECO:0007669"/>
    <property type="project" value="UniProtKB-SubCell"/>
</dbReference>
<evidence type="ECO:0000256" key="2">
    <source>
        <dbReference type="ARBA" id="ARBA00008472"/>
    </source>
</evidence>
<keyword evidence="9" id="KW-0520">NAD</keyword>
<reference evidence="10" key="3">
    <citation type="submission" date="2013-05" db="EMBL/GenBank/DDBJ databases">
        <title>The mitochondrial genome of Zonosagitta nagae.</title>
        <authorList>
            <person name="Shen X."/>
        </authorList>
    </citation>
    <scope>NUCLEOTIDE SEQUENCE</scope>
</reference>
<evidence type="ECO:0000256" key="5">
    <source>
        <dbReference type="ARBA" id="ARBA00022692"/>
    </source>
</evidence>
<comment type="subcellular location">
    <subcellularLocation>
        <location evidence="1">Membrane</location>
    </subcellularLocation>
    <subcellularLocation>
        <location evidence="9">Mitochondrion membrane</location>
        <topology evidence="9">Multi-pass membrane protein</topology>
    </subcellularLocation>
</comment>
<dbReference type="PANTHER" id="PTHR11058">
    <property type="entry name" value="NADH-UBIQUINONE OXIDOREDUCTASE CHAIN 3"/>
    <property type="match status" value="1"/>
</dbReference>
<dbReference type="GO" id="GO:0030964">
    <property type="term" value="C:NADH dehydrogenase complex"/>
    <property type="evidence" value="ECO:0007669"/>
    <property type="project" value="TreeGrafter"/>
</dbReference>
<keyword evidence="9" id="KW-0249">Electron transport</keyword>
<dbReference type="EMBL" id="KF051939">
    <property type="protein sequence ID" value="AGS47801.1"/>
    <property type="molecule type" value="Genomic_DNA"/>
</dbReference>
<keyword evidence="9" id="KW-0830">Ubiquinone</keyword>
<dbReference type="Pfam" id="PF00507">
    <property type="entry name" value="Oxidored_q4"/>
    <property type="match status" value="1"/>
</dbReference>
<dbReference type="CTD" id="4537"/>
<protein>
    <recommendedName>
        <fullName evidence="3 9">NADH-ubiquinone oxidoreductase chain 3</fullName>
        <ecNumber evidence="9">7.1.1.2</ecNumber>
    </recommendedName>
</protein>
<keyword evidence="9 11" id="KW-0496">Mitochondrion</keyword>
<dbReference type="AlphaFoldDB" id="D3DKL2"/>
<gene>
    <name evidence="11" type="primary">ND3</name>
</gene>
<dbReference type="Gene3D" id="1.20.58.1610">
    <property type="entry name" value="NADH:ubiquinone/plastoquinone oxidoreductase, chain 3"/>
    <property type="match status" value="1"/>
</dbReference>
<keyword evidence="9" id="KW-0679">Respiratory chain</keyword>
<evidence type="ECO:0000256" key="9">
    <source>
        <dbReference type="RuleBase" id="RU003640"/>
    </source>
</evidence>
<organism evidence="11">
    <name type="scientific">Zonosagitta nagae</name>
    <dbReference type="NCBI Taxonomy" id="648573"/>
    <lineage>
        <taxon>Eukaryota</taxon>
        <taxon>Metazoa</taxon>
        <taxon>Spiralia</taxon>
        <taxon>Gnathifera</taxon>
        <taxon>Chaetognatha</taxon>
        <taxon>Sagittoidea</taxon>
        <taxon>Aphragmophora</taxon>
        <taxon>Ctenodontina</taxon>
        <taxon>Sagittidae</taxon>
        <taxon>Zonosagitta</taxon>
    </lineage>
</organism>
<keyword evidence="5 9" id="KW-0812">Transmembrane</keyword>
<evidence type="ECO:0000256" key="1">
    <source>
        <dbReference type="ARBA" id="ARBA00004370"/>
    </source>
</evidence>
<dbReference type="GeneID" id="8774244"/>
<reference evidence="11" key="2">
    <citation type="submission" date="2010-02" db="EMBL/GenBank/DDBJ databases">
        <title>CMarZ DNA Barcode.</title>
        <authorList>
            <person name="Machida R.J."/>
            <person name="Nishida S."/>
        </authorList>
    </citation>
    <scope>NUCLEOTIDE SEQUENCE</scope>
</reference>
<evidence type="ECO:0000256" key="6">
    <source>
        <dbReference type="ARBA" id="ARBA00022989"/>
    </source>
</evidence>
<dbReference type="EMBL" id="AP011545">
    <property type="protein sequence ID" value="BAI68161.1"/>
    <property type="molecule type" value="Genomic_DNA"/>
</dbReference>
<comment type="similarity">
    <text evidence="2 9">Belongs to the complex I subunit 3 family.</text>
</comment>
<evidence type="ECO:0000256" key="7">
    <source>
        <dbReference type="ARBA" id="ARBA00023136"/>
    </source>
</evidence>
<name>D3DKL2_9BILA</name>
<evidence type="ECO:0000313" key="11">
    <source>
        <dbReference type="EMBL" id="BAI68161.1"/>
    </source>
</evidence>
<keyword evidence="4 9" id="KW-0813">Transport</keyword>
<dbReference type="PANTHER" id="PTHR11058:SF9">
    <property type="entry name" value="NADH-UBIQUINONE OXIDOREDUCTASE CHAIN 3"/>
    <property type="match status" value="1"/>
</dbReference>
<evidence type="ECO:0000313" key="10">
    <source>
        <dbReference type="EMBL" id="AGS47801.1"/>
    </source>
</evidence>
<keyword evidence="7 9" id="KW-0472">Membrane</keyword>
<geneLocation type="mitochondrion" evidence="11"/>
<comment type="function">
    <text evidence="9">Core subunit of the mitochondrial membrane respiratory chain NADH dehydrogenase (Complex I) which catalyzes electron transfer from NADH through the respiratory chain, using ubiquinone as an electron acceptor. Essential for the catalytic activity of complex I.</text>
</comment>
<comment type="catalytic activity">
    <reaction evidence="8 9">
        <text>a ubiquinone + NADH + 5 H(+)(in) = a ubiquinol + NAD(+) + 4 H(+)(out)</text>
        <dbReference type="Rhea" id="RHEA:29091"/>
        <dbReference type="Rhea" id="RHEA-COMP:9565"/>
        <dbReference type="Rhea" id="RHEA-COMP:9566"/>
        <dbReference type="ChEBI" id="CHEBI:15378"/>
        <dbReference type="ChEBI" id="CHEBI:16389"/>
        <dbReference type="ChEBI" id="CHEBI:17976"/>
        <dbReference type="ChEBI" id="CHEBI:57540"/>
        <dbReference type="ChEBI" id="CHEBI:57945"/>
        <dbReference type="EC" id="7.1.1.2"/>
    </reaction>
</comment>
<dbReference type="InterPro" id="IPR000440">
    <property type="entry name" value="NADH_UbQ/plastoQ_OxRdtase_su3"/>
</dbReference>
<feature type="transmembrane region" description="Helical" evidence="9">
    <location>
        <begin position="6"/>
        <end position="26"/>
    </location>
</feature>
<dbReference type="EC" id="7.1.1.2" evidence="9"/>
<keyword evidence="6 9" id="KW-1133">Transmembrane helix</keyword>
<proteinExistence type="inferred from homology"/>
<sequence length="107" mass="11916">MFYSMVYGLISLLVATVLIALACLTYKSIADSEKMSPFECGFDPSGVTRLPFCMKFFMVSVIFLVFDIEVALILPMLMSTMLVTTFLVALVLGTVYEWGYGGLNWLV</sequence>